<gene>
    <name evidence="1" type="ORF">QCA50_007307</name>
</gene>
<protein>
    <submittedName>
        <fullName evidence="1">Uncharacterized protein</fullName>
    </submittedName>
</protein>
<reference evidence="1 2" key="1">
    <citation type="submission" date="2022-09" db="EMBL/GenBank/DDBJ databases">
        <authorList>
            <person name="Palmer J.M."/>
        </authorList>
    </citation>
    <scope>NUCLEOTIDE SEQUENCE [LARGE SCALE GENOMIC DNA]</scope>
    <source>
        <strain evidence="1 2">DSM 7382</strain>
    </source>
</reference>
<organism evidence="1 2">
    <name type="scientific">Cerrena zonata</name>
    <dbReference type="NCBI Taxonomy" id="2478898"/>
    <lineage>
        <taxon>Eukaryota</taxon>
        <taxon>Fungi</taxon>
        <taxon>Dikarya</taxon>
        <taxon>Basidiomycota</taxon>
        <taxon>Agaricomycotina</taxon>
        <taxon>Agaricomycetes</taxon>
        <taxon>Polyporales</taxon>
        <taxon>Cerrenaceae</taxon>
        <taxon>Cerrena</taxon>
    </lineage>
</organism>
<evidence type="ECO:0000313" key="2">
    <source>
        <dbReference type="Proteomes" id="UP001385951"/>
    </source>
</evidence>
<dbReference type="EMBL" id="JASBNA010000008">
    <property type="protein sequence ID" value="KAK7689515.1"/>
    <property type="molecule type" value="Genomic_DNA"/>
</dbReference>
<dbReference type="AlphaFoldDB" id="A0AAW0GK85"/>
<accession>A0AAW0GK85</accession>
<comment type="caution">
    <text evidence="1">The sequence shown here is derived from an EMBL/GenBank/DDBJ whole genome shotgun (WGS) entry which is preliminary data.</text>
</comment>
<evidence type="ECO:0000313" key="1">
    <source>
        <dbReference type="EMBL" id="KAK7689515.1"/>
    </source>
</evidence>
<dbReference type="Proteomes" id="UP001385951">
    <property type="component" value="Unassembled WGS sequence"/>
</dbReference>
<sequence>MRLFNKNVSQIYQSNFAIENILSIFPELFKSDINKAKEDLLSLILDDDNNNDGNNIEDNEDFNIEKLQKTSLYKKIDLIVTELSSDSEVISQKGIYYKVILQETTMPPTLKILKDRKIEIVRSPSLTNLNLKALIDISDSYLTSFYELFLLDS</sequence>
<keyword evidence="2" id="KW-1185">Reference proteome</keyword>
<proteinExistence type="predicted"/>
<name>A0AAW0GK85_9APHY</name>